<accession>A0A2K5XK04</accession>
<evidence type="ECO:0000313" key="2">
    <source>
        <dbReference type="Proteomes" id="UP000233140"/>
    </source>
</evidence>
<dbReference type="Ensembl" id="ENSMLET00000017310.1">
    <property type="protein sequence ID" value="ENSMLEP00000003632.1"/>
    <property type="gene ID" value="ENSMLEG00000015823.1"/>
</dbReference>
<sequence>MRDMAIKVKPNYAKSSIGQQLKLSFENQVLPGFFCHNRIAGYLVSHGCPRLPLLVPGST</sequence>
<reference evidence="1" key="2">
    <citation type="submission" date="2025-09" db="UniProtKB">
        <authorList>
            <consortium name="Ensembl"/>
        </authorList>
    </citation>
    <scope>IDENTIFICATION</scope>
</reference>
<keyword evidence="2" id="KW-1185">Reference proteome</keyword>
<dbReference type="GeneTree" id="ENSGT00910000147743"/>
<dbReference type="AlphaFoldDB" id="A0A2K5XK04"/>
<reference evidence="1" key="1">
    <citation type="submission" date="2025-08" db="UniProtKB">
        <authorList>
            <consortium name="Ensembl"/>
        </authorList>
    </citation>
    <scope>IDENTIFICATION</scope>
</reference>
<name>A0A2K5XK04_MANLE</name>
<protein>
    <submittedName>
        <fullName evidence="1">Uncharacterized protein</fullName>
    </submittedName>
</protein>
<dbReference type="Proteomes" id="UP000233140">
    <property type="component" value="Unassembled WGS sequence"/>
</dbReference>
<organism evidence="1 2">
    <name type="scientific">Mandrillus leucophaeus</name>
    <name type="common">Drill</name>
    <name type="synonym">Papio leucophaeus</name>
    <dbReference type="NCBI Taxonomy" id="9568"/>
    <lineage>
        <taxon>Eukaryota</taxon>
        <taxon>Metazoa</taxon>
        <taxon>Chordata</taxon>
        <taxon>Craniata</taxon>
        <taxon>Vertebrata</taxon>
        <taxon>Euteleostomi</taxon>
        <taxon>Mammalia</taxon>
        <taxon>Eutheria</taxon>
        <taxon>Euarchontoglires</taxon>
        <taxon>Primates</taxon>
        <taxon>Haplorrhini</taxon>
        <taxon>Catarrhini</taxon>
        <taxon>Cercopithecidae</taxon>
        <taxon>Cercopithecinae</taxon>
        <taxon>Mandrillus</taxon>
    </lineage>
</organism>
<evidence type="ECO:0000313" key="1">
    <source>
        <dbReference type="Ensembl" id="ENSMLEP00000003632.1"/>
    </source>
</evidence>
<proteinExistence type="predicted"/>